<keyword evidence="2" id="KW-1185">Reference proteome</keyword>
<dbReference type="EMBL" id="CM042031">
    <property type="protein sequence ID" value="KAI3783589.1"/>
    <property type="molecule type" value="Genomic_DNA"/>
</dbReference>
<accession>A0ACB9GJI8</accession>
<evidence type="ECO:0000313" key="2">
    <source>
        <dbReference type="Proteomes" id="UP001056120"/>
    </source>
</evidence>
<sequence>MRALIDLTKVLIIVHLQVLQRKRSFTIGEFAMAVNELREGIDLLLGRTNGVDVRNYFFVVCLPLTEALYVDQLENLLDDFMLSLNTEIDDGIEEIAESLMIMHEECLEGEAWPPLRWCQAGNEEDMVAPPCQWWKSGVINMGCVSLPGKPLSVTICI</sequence>
<gene>
    <name evidence="1" type="ORF">L1987_42673</name>
</gene>
<protein>
    <submittedName>
        <fullName evidence="1">Uncharacterized protein</fullName>
    </submittedName>
</protein>
<proteinExistence type="predicted"/>
<dbReference type="Proteomes" id="UP001056120">
    <property type="component" value="Linkage Group LG14"/>
</dbReference>
<comment type="caution">
    <text evidence="1">The sequence shown here is derived from an EMBL/GenBank/DDBJ whole genome shotgun (WGS) entry which is preliminary data.</text>
</comment>
<name>A0ACB9GJI8_9ASTR</name>
<reference evidence="1 2" key="2">
    <citation type="journal article" date="2022" name="Mol. Ecol. Resour.">
        <title>The genomes of chicory, endive, great burdock and yacon provide insights into Asteraceae paleo-polyploidization history and plant inulin production.</title>
        <authorList>
            <person name="Fan W."/>
            <person name="Wang S."/>
            <person name="Wang H."/>
            <person name="Wang A."/>
            <person name="Jiang F."/>
            <person name="Liu H."/>
            <person name="Zhao H."/>
            <person name="Xu D."/>
            <person name="Zhang Y."/>
        </authorList>
    </citation>
    <scope>NUCLEOTIDE SEQUENCE [LARGE SCALE GENOMIC DNA]</scope>
    <source>
        <strain evidence="2">cv. Yunnan</strain>
        <tissue evidence="1">Leaves</tissue>
    </source>
</reference>
<reference evidence="2" key="1">
    <citation type="journal article" date="2022" name="Mol. Ecol. Resour.">
        <title>The genomes of chicory, endive, great burdock and yacon provide insights into Asteraceae palaeo-polyploidization history and plant inulin production.</title>
        <authorList>
            <person name="Fan W."/>
            <person name="Wang S."/>
            <person name="Wang H."/>
            <person name="Wang A."/>
            <person name="Jiang F."/>
            <person name="Liu H."/>
            <person name="Zhao H."/>
            <person name="Xu D."/>
            <person name="Zhang Y."/>
        </authorList>
    </citation>
    <scope>NUCLEOTIDE SEQUENCE [LARGE SCALE GENOMIC DNA]</scope>
    <source>
        <strain evidence="2">cv. Yunnan</strain>
    </source>
</reference>
<evidence type="ECO:0000313" key="1">
    <source>
        <dbReference type="EMBL" id="KAI3783589.1"/>
    </source>
</evidence>
<organism evidence="1 2">
    <name type="scientific">Smallanthus sonchifolius</name>
    <dbReference type="NCBI Taxonomy" id="185202"/>
    <lineage>
        <taxon>Eukaryota</taxon>
        <taxon>Viridiplantae</taxon>
        <taxon>Streptophyta</taxon>
        <taxon>Embryophyta</taxon>
        <taxon>Tracheophyta</taxon>
        <taxon>Spermatophyta</taxon>
        <taxon>Magnoliopsida</taxon>
        <taxon>eudicotyledons</taxon>
        <taxon>Gunneridae</taxon>
        <taxon>Pentapetalae</taxon>
        <taxon>asterids</taxon>
        <taxon>campanulids</taxon>
        <taxon>Asterales</taxon>
        <taxon>Asteraceae</taxon>
        <taxon>Asteroideae</taxon>
        <taxon>Heliantheae alliance</taxon>
        <taxon>Millerieae</taxon>
        <taxon>Smallanthus</taxon>
    </lineage>
</organism>